<dbReference type="PROSITE" id="PS51186">
    <property type="entry name" value="GNAT"/>
    <property type="match status" value="1"/>
</dbReference>
<dbReference type="Pfam" id="PF00583">
    <property type="entry name" value="Acetyltransf_1"/>
    <property type="match status" value="1"/>
</dbReference>
<dbReference type="GO" id="GO:0016747">
    <property type="term" value="F:acyltransferase activity, transferring groups other than amino-acyl groups"/>
    <property type="evidence" value="ECO:0007669"/>
    <property type="project" value="InterPro"/>
</dbReference>
<protein>
    <submittedName>
        <fullName evidence="4">Acetyltransferase</fullName>
    </submittedName>
</protein>
<dbReference type="InterPro" id="IPR016181">
    <property type="entry name" value="Acyl_CoA_acyltransferase"/>
</dbReference>
<keyword evidence="1 4" id="KW-0808">Transferase</keyword>
<dbReference type="CDD" id="cd04301">
    <property type="entry name" value="NAT_SF"/>
    <property type="match status" value="1"/>
</dbReference>
<evidence type="ECO:0000256" key="1">
    <source>
        <dbReference type="ARBA" id="ARBA00022679"/>
    </source>
</evidence>
<dbReference type="SUPFAM" id="SSF55729">
    <property type="entry name" value="Acyl-CoA N-acyltransferases (Nat)"/>
    <property type="match status" value="1"/>
</dbReference>
<accession>A0A512AIJ6</accession>
<sequence length="178" mass="19451">MGEFAHALATEADLPRLRALMTRAIEELQRGFLTPEQVTASHQIMGLDTQLVKDRTYFMILDQGALVGCGGWSWRATLFGGDDSIVAREPLPLDPAKDAAKIRAMYVDPAHARRGIGKRIMALCEDAARAAGFHKVELMATLAGRPLYEVCGYTEIEAVEATSREGVVVPIIRMGKPL</sequence>
<reference evidence="4 5" key="1">
    <citation type="submission" date="2019-07" db="EMBL/GenBank/DDBJ databases">
        <title>Whole genome shotgun sequence of Novosphingobium sediminis NBRC 106119.</title>
        <authorList>
            <person name="Hosoyama A."/>
            <person name="Uohara A."/>
            <person name="Ohji S."/>
            <person name="Ichikawa N."/>
        </authorList>
    </citation>
    <scope>NUCLEOTIDE SEQUENCE [LARGE SCALE GENOMIC DNA]</scope>
    <source>
        <strain evidence="4 5">NBRC 106119</strain>
    </source>
</reference>
<proteinExistence type="predicted"/>
<dbReference type="EMBL" id="BJYR01000009">
    <property type="protein sequence ID" value="GEN99534.1"/>
    <property type="molecule type" value="Genomic_DNA"/>
</dbReference>
<gene>
    <name evidence="4" type="ORF">NSE01_13670</name>
</gene>
<dbReference type="Gene3D" id="3.40.630.30">
    <property type="match status" value="1"/>
</dbReference>
<dbReference type="RefSeq" id="WP_246135068.1">
    <property type="nucleotide sequence ID" value="NZ_BJYR01000009.1"/>
</dbReference>
<dbReference type="PANTHER" id="PTHR43877">
    <property type="entry name" value="AMINOALKYLPHOSPHONATE N-ACETYLTRANSFERASE-RELATED-RELATED"/>
    <property type="match status" value="1"/>
</dbReference>
<evidence type="ECO:0000313" key="4">
    <source>
        <dbReference type="EMBL" id="GEN99534.1"/>
    </source>
</evidence>
<dbReference type="AlphaFoldDB" id="A0A512AIJ6"/>
<keyword evidence="2" id="KW-0012">Acyltransferase</keyword>
<evidence type="ECO:0000313" key="5">
    <source>
        <dbReference type="Proteomes" id="UP000321464"/>
    </source>
</evidence>
<comment type="caution">
    <text evidence="4">The sequence shown here is derived from an EMBL/GenBank/DDBJ whole genome shotgun (WGS) entry which is preliminary data.</text>
</comment>
<dbReference type="Proteomes" id="UP000321464">
    <property type="component" value="Unassembled WGS sequence"/>
</dbReference>
<evidence type="ECO:0000259" key="3">
    <source>
        <dbReference type="PROSITE" id="PS51186"/>
    </source>
</evidence>
<keyword evidence="5" id="KW-1185">Reference proteome</keyword>
<organism evidence="4 5">
    <name type="scientific">Novosphingobium sediminis</name>
    <dbReference type="NCBI Taxonomy" id="707214"/>
    <lineage>
        <taxon>Bacteria</taxon>
        <taxon>Pseudomonadati</taxon>
        <taxon>Pseudomonadota</taxon>
        <taxon>Alphaproteobacteria</taxon>
        <taxon>Sphingomonadales</taxon>
        <taxon>Sphingomonadaceae</taxon>
        <taxon>Novosphingobium</taxon>
    </lineage>
</organism>
<dbReference type="InterPro" id="IPR000182">
    <property type="entry name" value="GNAT_dom"/>
</dbReference>
<dbReference type="InterPro" id="IPR050832">
    <property type="entry name" value="Bact_Acetyltransf"/>
</dbReference>
<evidence type="ECO:0000256" key="2">
    <source>
        <dbReference type="ARBA" id="ARBA00023315"/>
    </source>
</evidence>
<name>A0A512AIJ6_9SPHN</name>
<dbReference type="PANTHER" id="PTHR43877:SF1">
    <property type="entry name" value="ACETYLTRANSFERASE"/>
    <property type="match status" value="1"/>
</dbReference>
<feature type="domain" description="N-acetyltransferase" evidence="3">
    <location>
        <begin position="4"/>
        <end position="178"/>
    </location>
</feature>